<proteinExistence type="predicted"/>
<dbReference type="AlphaFoldDB" id="A0AAN5D1J7"/>
<evidence type="ECO:0000313" key="2">
    <source>
        <dbReference type="EMBL" id="GMR54686.1"/>
    </source>
</evidence>
<name>A0AAN5D1J7_9BILA</name>
<evidence type="ECO:0000259" key="1">
    <source>
        <dbReference type="Pfam" id="PF00917"/>
    </source>
</evidence>
<keyword evidence="3" id="KW-1185">Reference proteome</keyword>
<organism evidence="2 3">
    <name type="scientific">Pristionchus mayeri</name>
    <dbReference type="NCBI Taxonomy" id="1317129"/>
    <lineage>
        <taxon>Eukaryota</taxon>
        <taxon>Metazoa</taxon>
        <taxon>Ecdysozoa</taxon>
        <taxon>Nematoda</taxon>
        <taxon>Chromadorea</taxon>
        <taxon>Rhabditida</taxon>
        <taxon>Rhabditina</taxon>
        <taxon>Diplogasteromorpha</taxon>
        <taxon>Diplogasteroidea</taxon>
        <taxon>Neodiplogasteridae</taxon>
        <taxon>Pristionchus</taxon>
    </lineage>
</organism>
<gene>
    <name evidence="2" type="ORF">PMAYCL1PPCAC_24881</name>
</gene>
<dbReference type="InterPro" id="IPR002083">
    <property type="entry name" value="MATH/TRAF_dom"/>
</dbReference>
<feature type="domain" description="MATH" evidence="1">
    <location>
        <begin position="26"/>
        <end position="94"/>
    </location>
</feature>
<sequence length="110" mass="12378">RVHHLVCSLKMGVTGTIPDQIIRFEVDNLSTLSEIEQYSNYVTVRGVPWYGEVVLDGNLYVYLNCALVEVGPWSIDVDSEFTLVNSDTTNNIIIKETGVVSSRSKYIEYS</sequence>
<accession>A0AAN5D1J7</accession>
<evidence type="ECO:0000313" key="3">
    <source>
        <dbReference type="Proteomes" id="UP001328107"/>
    </source>
</evidence>
<feature type="non-terminal residue" evidence="2">
    <location>
        <position position="110"/>
    </location>
</feature>
<dbReference type="SUPFAM" id="SSF49599">
    <property type="entry name" value="TRAF domain-like"/>
    <property type="match status" value="1"/>
</dbReference>
<dbReference type="EMBL" id="BTRK01000005">
    <property type="protein sequence ID" value="GMR54686.1"/>
    <property type="molecule type" value="Genomic_DNA"/>
</dbReference>
<dbReference type="InterPro" id="IPR008974">
    <property type="entry name" value="TRAF-like"/>
</dbReference>
<dbReference type="Pfam" id="PF00917">
    <property type="entry name" value="MATH"/>
    <property type="match status" value="1"/>
</dbReference>
<protein>
    <recommendedName>
        <fullName evidence="1">MATH domain-containing protein</fullName>
    </recommendedName>
</protein>
<feature type="non-terminal residue" evidence="2">
    <location>
        <position position="1"/>
    </location>
</feature>
<dbReference type="Proteomes" id="UP001328107">
    <property type="component" value="Unassembled WGS sequence"/>
</dbReference>
<dbReference type="Gene3D" id="2.60.210.10">
    <property type="entry name" value="Apoptosis, Tumor Necrosis Factor Receptor Associated Protein 2, Chain A"/>
    <property type="match status" value="1"/>
</dbReference>
<reference evidence="3" key="1">
    <citation type="submission" date="2022-10" db="EMBL/GenBank/DDBJ databases">
        <title>Genome assembly of Pristionchus species.</title>
        <authorList>
            <person name="Yoshida K."/>
            <person name="Sommer R.J."/>
        </authorList>
    </citation>
    <scope>NUCLEOTIDE SEQUENCE [LARGE SCALE GENOMIC DNA]</scope>
    <source>
        <strain evidence="3">RS5460</strain>
    </source>
</reference>
<comment type="caution">
    <text evidence="2">The sequence shown here is derived from an EMBL/GenBank/DDBJ whole genome shotgun (WGS) entry which is preliminary data.</text>
</comment>
<dbReference type="CDD" id="cd00121">
    <property type="entry name" value="MATH"/>
    <property type="match status" value="1"/>
</dbReference>